<dbReference type="Gene3D" id="3.40.30.10">
    <property type="entry name" value="Glutaredoxin"/>
    <property type="match status" value="1"/>
</dbReference>
<dbReference type="SUPFAM" id="SSF52833">
    <property type="entry name" value="Thioredoxin-like"/>
    <property type="match status" value="1"/>
</dbReference>
<evidence type="ECO:0000259" key="2">
    <source>
        <dbReference type="PROSITE" id="PS51352"/>
    </source>
</evidence>
<dbReference type="AlphaFoldDB" id="A0A9J7BTR6"/>
<dbReference type="InterPro" id="IPR013766">
    <property type="entry name" value="Thioredoxin_domain"/>
</dbReference>
<keyword evidence="4" id="KW-1185">Reference proteome</keyword>
<dbReference type="EMBL" id="CP093313">
    <property type="protein sequence ID" value="UWZ86031.1"/>
    <property type="molecule type" value="Genomic_DNA"/>
</dbReference>
<dbReference type="Pfam" id="PF13462">
    <property type="entry name" value="Thioredoxin_4"/>
    <property type="match status" value="1"/>
</dbReference>
<evidence type="ECO:0000313" key="4">
    <source>
        <dbReference type="Proteomes" id="UP001059380"/>
    </source>
</evidence>
<dbReference type="InterPro" id="IPR036249">
    <property type="entry name" value="Thioredoxin-like_sf"/>
</dbReference>
<proteinExistence type="predicted"/>
<dbReference type="PROSITE" id="PS51352">
    <property type="entry name" value="THIOREDOXIN_2"/>
    <property type="match status" value="1"/>
</dbReference>
<name>A0A9J7BTR6_9BACT</name>
<dbReference type="Proteomes" id="UP001059380">
    <property type="component" value="Chromosome"/>
</dbReference>
<feature type="chain" id="PRO_5039934082" evidence="1">
    <location>
        <begin position="31"/>
        <end position="235"/>
    </location>
</feature>
<reference evidence="3" key="1">
    <citation type="submission" date="2021-04" db="EMBL/GenBank/DDBJ databases">
        <title>Phylogenetic analysis of Acidobacteriaceae.</title>
        <authorList>
            <person name="Qiu L."/>
            <person name="Zhang Q."/>
        </authorList>
    </citation>
    <scope>NUCLEOTIDE SEQUENCE</scope>
    <source>
        <strain evidence="3">DSM 25168</strain>
    </source>
</reference>
<evidence type="ECO:0000256" key="1">
    <source>
        <dbReference type="SAM" id="SignalP"/>
    </source>
</evidence>
<feature type="signal peptide" evidence="1">
    <location>
        <begin position="1"/>
        <end position="30"/>
    </location>
</feature>
<feature type="domain" description="Thioredoxin" evidence="2">
    <location>
        <begin position="19"/>
        <end position="151"/>
    </location>
</feature>
<sequence length="235" mass="25399">MLMVFRASGARLLVAFSALAVAAAVPTVHAQFAPPAPGTQVHDPSALKPPAGAHVAIVEFEDMECPDCARANPLLKEASEKYHIPWVRHDFPLAQHAWSFQAAVNARWFDEKAGKKVGDEYRDAIFANQPSFGDNASSMDDFTQKFAAEHKIAFPFNVDPQGKLTAAVKADYALGQRIGIEHTPTIWVVTSQSKGAPFVEVVDRTKLYQMIDQAIADTKGAAPAGKPAAKHPQGK</sequence>
<accession>A0A9J7BTR6</accession>
<keyword evidence="1" id="KW-0732">Signal</keyword>
<organism evidence="3 4">
    <name type="scientific">Occallatibacter riparius</name>
    <dbReference type="NCBI Taxonomy" id="1002689"/>
    <lineage>
        <taxon>Bacteria</taxon>
        <taxon>Pseudomonadati</taxon>
        <taxon>Acidobacteriota</taxon>
        <taxon>Terriglobia</taxon>
        <taxon>Terriglobales</taxon>
        <taxon>Acidobacteriaceae</taxon>
        <taxon>Occallatibacter</taxon>
    </lineage>
</organism>
<evidence type="ECO:0000313" key="3">
    <source>
        <dbReference type="EMBL" id="UWZ86031.1"/>
    </source>
</evidence>
<protein>
    <submittedName>
        <fullName evidence="3">DsbA family protein</fullName>
    </submittedName>
</protein>
<dbReference type="KEGG" id="orp:MOP44_08810"/>
<gene>
    <name evidence="3" type="ORF">MOP44_08810</name>
</gene>
<dbReference type="RefSeq" id="WP_260795674.1">
    <property type="nucleotide sequence ID" value="NZ_CP093313.1"/>
</dbReference>
<dbReference type="InterPro" id="IPR012336">
    <property type="entry name" value="Thioredoxin-like_fold"/>
</dbReference>